<dbReference type="RefSeq" id="WP_126618186.1">
    <property type="nucleotide sequence ID" value="NZ_JBHUCY010000056.1"/>
</dbReference>
<name>A0A3S0HYC9_9PROT</name>
<evidence type="ECO:0000313" key="1">
    <source>
        <dbReference type="EMBL" id="RTR17200.1"/>
    </source>
</evidence>
<reference evidence="1 2" key="1">
    <citation type="submission" date="2018-12" db="EMBL/GenBank/DDBJ databases">
        <authorList>
            <person name="Yang Y."/>
        </authorList>
    </citation>
    <scope>NUCLEOTIDE SEQUENCE [LARGE SCALE GENOMIC DNA]</scope>
    <source>
        <strain evidence="1 2">L-25-5w-1</strain>
    </source>
</reference>
<dbReference type="Proteomes" id="UP000277007">
    <property type="component" value="Unassembled WGS sequence"/>
</dbReference>
<dbReference type="EMBL" id="RXMA01000020">
    <property type="protein sequence ID" value="RTR17200.1"/>
    <property type="molecule type" value="Genomic_DNA"/>
</dbReference>
<evidence type="ECO:0000313" key="2">
    <source>
        <dbReference type="Proteomes" id="UP000277007"/>
    </source>
</evidence>
<comment type="caution">
    <text evidence="1">The sequence shown here is derived from an EMBL/GenBank/DDBJ whole genome shotgun (WGS) entry which is preliminary data.</text>
</comment>
<gene>
    <name evidence="1" type="ORF">EJ903_18445</name>
</gene>
<dbReference type="Gene3D" id="2.60.120.620">
    <property type="entry name" value="q2cbj1_9rhob like domain"/>
    <property type="match status" value="1"/>
</dbReference>
<sequence>MTSPAAAVSQSFLRCLDRSRAAAQPYRHWLLSDALPDDSADAIAALPWGPPPVSDTYGKRETNNASRTYFGVENRAQHPVCEEVAQAFQSTAVTDAIQKTCDVDLTGTNLRIEYCQDTDGFWLEPHTDIGVKKFTMLIYLSKGPGCEDWGTDVLDDSKTIVARAPYAFNEGLIFIPGSNTWHGFAKRPINGVRKSIIVNYVSSEWRARHELCFPDHPIA</sequence>
<keyword evidence="2" id="KW-1185">Reference proteome</keyword>
<protein>
    <submittedName>
        <fullName evidence="1">2OG-Fe(II) oxygenase</fullName>
    </submittedName>
</protein>
<accession>A0A3S0HYC9</accession>
<dbReference type="OrthoDB" id="7157988at2"/>
<organism evidence="1 2">
    <name type="scientific">Azospirillum griseum</name>
    <dbReference type="NCBI Taxonomy" id="2496639"/>
    <lineage>
        <taxon>Bacteria</taxon>
        <taxon>Pseudomonadati</taxon>
        <taxon>Pseudomonadota</taxon>
        <taxon>Alphaproteobacteria</taxon>
        <taxon>Rhodospirillales</taxon>
        <taxon>Azospirillaceae</taxon>
        <taxon>Azospirillum</taxon>
    </lineage>
</organism>
<proteinExistence type="predicted"/>
<dbReference type="AlphaFoldDB" id="A0A3S0HYC9"/>